<keyword evidence="1" id="KW-0812">Transmembrane</keyword>
<dbReference type="Gene3D" id="3.30.70.270">
    <property type="match status" value="1"/>
</dbReference>
<dbReference type="SUPFAM" id="SSF55785">
    <property type="entry name" value="PYP-like sensor domain (PAS domain)"/>
    <property type="match status" value="1"/>
</dbReference>
<dbReference type="SUPFAM" id="SSF55073">
    <property type="entry name" value="Nucleotide cyclase"/>
    <property type="match status" value="1"/>
</dbReference>
<dbReference type="SUPFAM" id="SSF141868">
    <property type="entry name" value="EAL domain-like"/>
    <property type="match status" value="1"/>
</dbReference>
<comment type="caution">
    <text evidence="4">The sequence shown here is derived from an EMBL/GenBank/DDBJ whole genome shotgun (WGS) entry which is preliminary data.</text>
</comment>
<dbReference type="InterPro" id="IPR043128">
    <property type="entry name" value="Rev_trsase/Diguanyl_cyclase"/>
</dbReference>
<dbReference type="PROSITE" id="PS50887">
    <property type="entry name" value="GGDEF"/>
    <property type="match status" value="1"/>
</dbReference>
<keyword evidence="1" id="KW-0472">Membrane</keyword>
<name>A0ABU8EYW5_9GAMM</name>
<dbReference type="Pfam" id="PF00563">
    <property type="entry name" value="EAL"/>
    <property type="match status" value="1"/>
</dbReference>
<evidence type="ECO:0000313" key="5">
    <source>
        <dbReference type="Proteomes" id="UP001382455"/>
    </source>
</evidence>
<dbReference type="NCBIfam" id="TIGR00254">
    <property type="entry name" value="GGDEF"/>
    <property type="match status" value="1"/>
</dbReference>
<dbReference type="EMBL" id="JBAWKS010000002">
    <property type="protein sequence ID" value="MEI4552173.1"/>
    <property type="molecule type" value="Genomic_DNA"/>
</dbReference>
<dbReference type="PROSITE" id="PS50883">
    <property type="entry name" value="EAL"/>
    <property type="match status" value="1"/>
</dbReference>
<organism evidence="4 5">
    <name type="scientific">Pseudoalteromonas spongiae</name>
    <dbReference type="NCBI Taxonomy" id="298657"/>
    <lineage>
        <taxon>Bacteria</taxon>
        <taxon>Pseudomonadati</taxon>
        <taxon>Pseudomonadota</taxon>
        <taxon>Gammaproteobacteria</taxon>
        <taxon>Alteromonadales</taxon>
        <taxon>Pseudoalteromonadaceae</taxon>
        <taxon>Pseudoalteromonas</taxon>
    </lineage>
</organism>
<feature type="domain" description="EAL" evidence="2">
    <location>
        <begin position="615"/>
        <end position="873"/>
    </location>
</feature>
<protein>
    <submittedName>
        <fullName evidence="4">EAL domain-containing protein</fullName>
    </submittedName>
</protein>
<dbReference type="Proteomes" id="UP001382455">
    <property type="component" value="Unassembled WGS sequence"/>
</dbReference>
<dbReference type="Pfam" id="PF00990">
    <property type="entry name" value="GGDEF"/>
    <property type="match status" value="1"/>
</dbReference>
<evidence type="ECO:0000259" key="3">
    <source>
        <dbReference type="PROSITE" id="PS50887"/>
    </source>
</evidence>
<feature type="domain" description="GGDEF" evidence="3">
    <location>
        <begin position="480"/>
        <end position="614"/>
    </location>
</feature>
<dbReference type="PANTHER" id="PTHR44757:SF2">
    <property type="entry name" value="BIOFILM ARCHITECTURE MAINTENANCE PROTEIN MBAA"/>
    <property type="match status" value="1"/>
</dbReference>
<dbReference type="PANTHER" id="PTHR44757">
    <property type="entry name" value="DIGUANYLATE CYCLASE DGCP"/>
    <property type="match status" value="1"/>
</dbReference>
<dbReference type="SMART" id="SM00267">
    <property type="entry name" value="GGDEF"/>
    <property type="match status" value="1"/>
</dbReference>
<dbReference type="CDD" id="cd01949">
    <property type="entry name" value="GGDEF"/>
    <property type="match status" value="1"/>
</dbReference>
<gene>
    <name evidence="4" type="ORF">WAE96_21015</name>
</gene>
<feature type="transmembrane region" description="Helical" evidence="1">
    <location>
        <begin position="271"/>
        <end position="293"/>
    </location>
</feature>
<keyword evidence="5" id="KW-1185">Reference proteome</keyword>
<dbReference type="SMART" id="SM00052">
    <property type="entry name" value="EAL"/>
    <property type="match status" value="1"/>
</dbReference>
<proteinExistence type="predicted"/>
<dbReference type="InterPro" id="IPR029787">
    <property type="entry name" value="Nucleotide_cyclase"/>
</dbReference>
<feature type="transmembrane region" description="Helical" evidence="1">
    <location>
        <begin position="14"/>
        <end position="33"/>
    </location>
</feature>
<dbReference type="RefSeq" id="WP_336436999.1">
    <property type="nucleotide sequence ID" value="NZ_JBAWKS010000002.1"/>
</dbReference>
<sequence length="878" mass="99395">MKPDFLLINKYKPYLLIFVIYVIACIALAYWFASQLQQKQSEQWQFQLSSFSKAIVSKSDYVENLISGIASLYSASSNASKEHVKPLIDDQINGLAFDSSIEFYYRLTPSNVEFVEDYMQQVGAFDFTISDSISFSNQYENYVLLANYPESDFGHLVGSTISINNDSANAFIVKEWPNSEFWSVILNTADVKTVSLRFNIKSFFDYIHASGDTQNQHITISVGNQAIYNSDWQNSLGLSSAEPLAQQRIPFFDKTLDIAYFNPSYVRHSHYLISAGLCTLAILFGFALFMYLVTIRNQYAHINRLVRIKTYSLKKTQQNLAATSQLKVKALEQQLETKKKYKTLFVNCSEGLFCCNDKGEILEKNPAFIDLLLPDDANNNICGLMSEKQQALFLACQNNEFSNELFVQNKLGNTYCLLLKGHWIKDAERTLFEGRLLDITSTKQHEEKLRYQAEHDALTDLLNRQAFLDGVGNELTSRQGCYHLLYVDLDRFKLVNDGYGHKVGDALLKAFARLLQSEFSSYGEVARLGGDEFALFIAQNRLNVSIENMLERLTYAIYQLRKQRTAYQCITASIGVRTIAAPCELSPEQLLHEADLAMYRAKQMGRDQYSFYNDELAIANRRKREIETFCSSDSYLSAIRLVYQPIYCLMSNRLLGFEALLRIHDDKLGTISPLEFVPIIEDMAKISDVGLHVAKLAAHFCASVNLDTSNQLFVNVNVSPKQLKNNELLNWLESQNVISRSLLQLEITESAMMENQADIIPILECISDAGYHLLIDDFGTGYSSLARLKALPLNGLKIDRSFVNDLSSEAGLQIVKAICAIAKALNLTIVAEGVENTDQQSTLIDLHVDKVQGYLFSKPLECKDATELVNTQQYRQIA</sequence>
<dbReference type="InterPro" id="IPR052155">
    <property type="entry name" value="Biofilm_reg_signaling"/>
</dbReference>
<dbReference type="InterPro" id="IPR035919">
    <property type="entry name" value="EAL_sf"/>
</dbReference>
<evidence type="ECO:0000313" key="4">
    <source>
        <dbReference type="EMBL" id="MEI4552173.1"/>
    </source>
</evidence>
<dbReference type="Gene3D" id="3.20.20.450">
    <property type="entry name" value="EAL domain"/>
    <property type="match status" value="1"/>
</dbReference>
<dbReference type="InterPro" id="IPR035965">
    <property type="entry name" value="PAS-like_dom_sf"/>
</dbReference>
<keyword evidence="1" id="KW-1133">Transmembrane helix</keyword>
<reference evidence="4 5" key="1">
    <citation type="submission" date="2023-12" db="EMBL/GenBank/DDBJ databases">
        <title>Friends and Foes: Symbiotic and Algicidal bacterial influence on Karenia brevis blooms.</title>
        <authorList>
            <person name="Fei C."/>
            <person name="Mohamed A.R."/>
            <person name="Booker A."/>
            <person name="Arshad M."/>
            <person name="Klass S."/>
            <person name="Ahn S."/>
            <person name="Gilbert P.M."/>
            <person name="Heil C.A."/>
            <person name="Martinez J.M."/>
            <person name="Amin S.A."/>
        </authorList>
    </citation>
    <scope>NUCLEOTIDE SEQUENCE [LARGE SCALE GENOMIC DNA]</scope>
    <source>
        <strain evidence="4 5">CE15</strain>
    </source>
</reference>
<dbReference type="CDD" id="cd01948">
    <property type="entry name" value="EAL"/>
    <property type="match status" value="1"/>
</dbReference>
<evidence type="ECO:0000259" key="2">
    <source>
        <dbReference type="PROSITE" id="PS50883"/>
    </source>
</evidence>
<dbReference type="InterPro" id="IPR001633">
    <property type="entry name" value="EAL_dom"/>
</dbReference>
<evidence type="ECO:0000256" key="1">
    <source>
        <dbReference type="SAM" id="Phobius"/>
    </source>
</evidence>
<dbReference type="InterPro" id="IPR000160">
    <property type="entry name" value="GGDEF_dom"/>
</dbReference>
<accession>A0ABU8EYW5</accession>